<dbReference type="AlphaFoldDB" id="A0A4Y2TNT8"/>
<sequence>MESCLNSSPFFPVSSDPDDLSVITLANFLIGWTLGAIPESTIHEVYSMELSFEPGTLRSQRRDLTARPPWPQHTAG</sequence>
<evidence type="ECO:0000256" key="1">
    <source>
        <dbReference type="SAM" id="MobiDB-lite"/>
    </source>
</evidence>
<evidence type="ECO:0000313" key="2">
    <source>
        <dbReference type="EMBL" id="GBO02208.1"/>
    </source>
</evidence>
<keyword evidence="3" id="KW-1185">Reference proteome</keyword>
<organism evidence="2 3">
    <name type="scientific">Araneus ventricosus</name>
    <name type="common">Orbweaver spider</name>
    <name type="synonym">Epeira ventricosa</name>
    <dbReference type="NCBI Taxonomy" id="182803"/>
    <lineage>
        <taxon>Eukaryota</taxon>
        <taxon>Metazoa</taxon>
        <taxon>Ecdysozoa</taxon>
        <taxon>Arthropoda</taxon>
        <taxon>Chelicerata</taxon>
        <taxon>Arachnida</taxon>
        <taxon>Araneae</taxon>
        <taxon>Araneomorphae</taxon>
        <taxon>Entelegynae</taxon>
        <taxon>Araneoidea</taxon>
        <taxon>Araneidae</taxon>
        <taxon>Araneus</taxon>
    </lineage>
</organism>
<reference evidence="2 3" key="1">
    <citation type="journal article" date="2019" name="Sci. Rep.">
        <title>Orb-weaving spider Araneus ventricosus genome elucidates the spidroin gene catalogue.</title>
        <authorList>
            <person name="Kono N."/>
            <person name="Nakamura H."/>
            <person name="Ohtoshi R."/>
            <person name="Moran D.A.P."/>
            <person name="Shinohara A."/>
            <person name="Yoshida Y."/>
            <person name="Fujiwara M."/>
            <person name="Mori M."/>
            <person name="Tomita M."/>
            <person name="Arakawa K."/>
        </authorList>
    </citation>
    <scope>NUCLEOTIDE SEQUENCE [LARGE SCALE GENOMIC DNA]</scope>
</reference>
<name>A0A4Y2TNT8_ARAVE</name>
<accession>A0A4Y2TNT8</accession>
<gene>
    <name evidence="2" type="ORF">AVEN_224048_1</name>
</gene>
<evidence type="ECO:0000313" key="3">
    <source>
        <dbReference type="Proteomes" id="UP000499080"/>
    </source>
</evidence>
<dbReference type="Proteomes" id="UP000499080">
    <property type="component" value="Unassembled WGS sequence"/>
</dbReference>
<feature type="region of interest" description="Disordered" evidence="1">
    <location>
        <begin position="57"/>
        <end position="76"/>
    </location>
</feature>
<proteinExistence type="predicted"/>
<comment type="caution">
    <text evidence="2">The sequence shown here is derived from an EMBL/GenBank/DDBJ whole genome shotgun (WGS) entry which is preliminary data.</text>
</comment>
<protein>
    <submittedName>
        <fullName evidence="2">Uncharacterized protein</fullName>
    </submittedName>
</protein>
<dbReference type="EMBL" id="BGPR01030004">
    <property type="protein sequence ID" value="GBO02208.1"/>
    <property type="molecule type" value="Genomic_DNA"/>
</dbReference>